<evidence type="ECO:0000259" key="2">
    <source>
        <dbReference type="SMART" id="SM01126"/>
    </source>
</evidence>
<dbReference type="InterPro" id="IPR024445">
    <property type="entry name" value="Tnp_ISXO2-like"/>
</dbReference>
<dbReference type="NCBIfam" id="NF033547">
    <property type="entry name" value="transpos_IS1595"/>
    <property type="match status" value="1"/>
</dbReference>
<accession>A0A6J4S716</accession>
<evidence type="ECO:0000313" key="3">
    <source>
        <dbReference type="EMBL" id="CAA9491424.1"/>
    </source>
</evidence>
<feature type="domain" description="ISXO2-like transposase" evidence="2">
    <location>
        <begin position="1"/>
        <end position="84"/>
    </location>
</feature>
<dbReference type="AlphaFoldDB" id="A0A6J4S716"/>
<sequence>MEASVTPGSTVRTDGWQAYWTLPDHGYTHDRIVMRGGQDPAHVAMPNVHLVASLLKRWLLGTHQGAAHATHLQAYLNEFTFRFNRRRSRARGLLFYRLLEQAAVAEPITYRQLLVAPGAERRRRPTPPAKRRNPSSLALPAAERPWRHAA</sequence>
<name>A0A6J4S716_9ACTN</name>
<proteinExistence type="predicted"/>
<dbReference type="SMART" id="SM01126">
    <property type="entry name" value="DDE_Tnp_IS1595"/>
    <property type="match status" value="1"/>
</dbReference>
<feature type="compositionally biased region" description="Basic residues" evidence="1">
    <location>
        <begin position="121"/>
        <end position="133"/>
    </location>
</feature>
<dbReference type="Pfam" id="PF12762">
    <property type="entry name" value="DDE_Tnp_IS1595"/>
    <property type="match status" value="1"/>
</dbReference>
<gene>
    <name evidence="3" type="ORF">AVDCRST_MAG53-1483</name>
</gene>
<feature type="region of interest" description="Disordered" evidence="1">
    <location>
        <begin position="119"/>
        <end position="150"/>
    </location>
</feature>
<evidence type="ECO:0000256" key="1">
    <source>
        <dbReference type="SAM" id="MobiDB-lite"/>
    </source>
</evidence>
<dbReference type="EMBL" id="CADCVR010000043">
    <property type="protein sequence ID" value="CAA9491424.1"/>
    <property type="molecule type" value="Genomic_DNA"/>
</dbReference>
<protein>
    <submittedName>
        <fullName evidence="3">Mobile element protein</fullName>
    </submittedName>
</protein>
<reference evidence="3" key="1">
    <citation type="submission" date="2020-02" db="EMBL/GenBank/DDBJ databases">
        <authorList>
            <person name="Meier V. D."/>
        </authorList>
    </citation>
    <scope>NUCLEOTIDE SEQUENCE</scope>
    <source>
        <strain evidence="3">AVDCRST_MAG53</strain>
    </source>
</reference>
<organism evidence="3">
    <name type="scientific">uncultured Solirubrobacteraceae bacterium</name>
    <dbReference type="NCBI Taxonomy" id="1162706"/>
    <lineage>
        <taxon>Bacteria</taxon>
        <taxon>Bacillati</taxon>
        <taxon>Actinomycetota</taxon>
        <taxon>Thermoleophilia</taxon>
        <taxon>Solirubrobacterales</taxon>
        <taxon>Solirubrobacteraceae</taxon>
        <taxon>environmental samples</taxon>
    </lineage>
</organism>